<feature type="transmembrane region" description="Helical" evidence="6">
    <location>
        <begin position="283"/>
        <end position="305"/>
    </location>
</feature>
<organism evidence="8 9">
    <name type="scientific">Novosphingobium barchaimii LL02</name>
    <dbReference type="NCBI Taxonomy" id="1114963"/>
    <lineage>
        <taxon>Bacteria</taxon>
        <taxon>Pseudomonadati</taxon>
        <taxon>Pseudomonadota</taxon>
        <taxon>Alphaproteobacteria</taxon>
        <taxon>Sphingomonadales</taxon>
        <taxon>Sphingomonadaceae</taxon>
        <taxon>Novosphingobium</taxon>
    </lineage>
</organism>
<evidence type="ECO:0000256" key="6">
    <source>
        <dbReference type="SAM" id="Phobius"/>
    </source>
</evidence>
<dbReference type="AlphaFoldDB" id="A0A0J7XNV0"/>
<feature type="transmembrane region" description="Helical" evidence="6">
    <location>
        <begin position="411"/>
        <end position="434"/>
    </location>
</feature>
<dbReference type="EMBL" id="JACU01000007">
    <property type="protein sequence ID" value="KMS53621.1"/>
    <property type="molecule type" value="Genomic_DNA"/>
</dbReference>
<comment type="subcellular location">
    <subcellularLocation>
        <location evidence="1">Membrane</location>
        <topology evidence="1">Multi-pass membrane protein</topology>
    </subcellularLocation>
</comment>
<dbReference type="SUPFAM" id="SSF103473">
    <property type="entry name" value="MFS general substrate transporter"/>
    <property type="match status" value="1"/>
</dbReference>
<dbReference type="RefSeq" id="WP_059152492.1">
    <property type="nucleotide sequence ID" value="NZ_KQ130455.1"/>
</dbReference>
<evidence type="ECO:0000256" key="3">
    <source>
        <dbReference type="ARBA" id="ARBA00022692"/>
    </source>
</evidence>
<dbReference type="GO" id="GO:0022857">
    <property type="term" value="F:transmembrane transporter activity"/>
    <property type="evidence" value="ECO:0007669"/>
    <property type="project" value="InterPro"/>
</dbReference>
<proteinExistence type="predicted"/>
<feature type="transmembrane region" description="Helical" evidence="6">
    <location>
        <begin position="191"/>
        <end position="213"/>
    </location>
</feature>
<dbReference type="GO" id="GO:0016020">
    <property type="term" value="C:membrane"/>
    <property type="evidence" value="ECO:0007669"/>
    <property type="project" value="UniProtKB-SubCell"/>
</dbReference>
<protein>
    <recommendedName>
        <fullName evidence="7">Major facilitator superfamily (MFS) profile domain-containing protein</fullName>
    </recommendedName>
</protein>
<evidence type="ECO:0000256" key="2">
    <source>
        <dbReference type="ARBA" id="ARBA00022448"/>
    </source>
</evidence>
<comment type="caution">
    <text evidence="8">The sequence shown here is derived from an EMBL/GenBank/DDBJ whole genome shotgun (WGS) entry which is preliminary data.</text>
</comment>
<sequence>MADTQFTSDAASPARGRGAAWYGTIAVSLAFTLSYIDRQILSLLVTSIKASLGLSDTQIGILQGVSFSIFHVLATLPLAWLADRVHRPRLMAACMIAWSFATCAAGLAFSFGSLMLARIGVAVSEAGLPPAAQSLLADLHDRPGLARATSIFMLAPFVGGGLALTLGGKLYAASASWDLSGMADFAALEQWQLILLLAGLPGLLLAPAMAFTVREPRMRMASARPHAAKGALAAFLVENRAFCFPFMIAIALLITILNAFVAWMPTALMRRHGLDEAAVGQGFGMVFILAGASGTLTAGWLVSRLRNEQMLERTVRLMRGAAIIMVLPATLAPLAANLGQALTLLAPAIFVLSAIISMSSIPFQFIAPPPLRAQALAALSIAAAFVGTGLGPLLIGLLSDGFEAFATVDPLACALAVAAGVILPIIAICLSIAARSVADLP</sequence>
<evidence type="ECO:0000313" key="9">
    <source>
        <dbReference type="Proteomes" id="UP000052268"/>
    </source>
</evidence>
<feature type="domain" description="Major facilitator superfamily (MFS) profile" evidence="7">
    <location>
        <begin position="23"/>
        <end position="437"/>
    </location>
</feature>
<evidence type="ECO:0000256" key="4">
    <source>
        <dbReference type="ARBA" id="ARBA00022989"/>
    </source>
</evidence>
<evidence type="ECO:0000256" key="1">
    <source>
        <dbReference type="ARBA" id="ARBA00004141"/>
    </source>
</evidence>
<dbReference type="InterPro" id="IPR044770">
    <property type="entry name" value="MFS_spinster-like"/>
</dbReference>
<dbReference type="InterPro" id="IPR020846">
    <property type="entry name" value="MFS_dom"/>
</dbReference>
<feature type="transmembrane region" description="Helical" evidence="6">
    <location>
        <begin position="375"/>
        <end position="399"/>
    </location>
</feature>
<feature type="transmembrane region" description="Helical" evidence="6">
    <location>
        <begin position="59"/>
        <end position="82"/>
    </location>
</feature>
<dbReference type="PATRIC" id="fig|1114963.3.peg.3412"/>
<keyword evidence="4 6" id="KW-1133">Transmembrane helix</keyword>
<dbReference type="PANTHER" id="PTHR23505:SF79">
    <property type="entry name" value="PROTEIN SPINSTER"/>
    <property type="match status" value="1"/>
</dbReference>
<feature type="transmembrane region" description="Helical" evidence="6">
    <location>
        <begin position="20"/>
        <end position="38"/>
    </location>
</feature>
<evidence type="ECO:0000256" key="5">
    <source>
        <dbReference type="ARBA" id="ARBA00023136"/>
    </source>
</evidence>
<keyword evidence="2" id="KW-0813">Transport</keyword>
<evidence type="ECO:0000313" key="8">
    <source>
        <dbReference type="EMBL" id="KMS53621.1"/>
    </source>
</evidence>
<feature type="transmembrane region" description="Helical" evidence="6">
    <location>
        <begin position="88"/>
        <end position="109"/>
    </location>
</feature>
<feature type="transmembrane region" description="Helical" evidence="6">
    <location>
        <begin position="242"/>
        <end position="263"/>
    </location>
</feature>
<dbReference type="PANTHER" id="PTHR23505">
    <property type="entry name" value="SPINSTER"/>
    <property type="match status" value="1"/>
</dbReference>
<dbReference type="Proteomes" id="UP000052268">
    <property type="component" value="Unassembled WGS sequence"/>
</dbReference>
<evidence type="ECO:0000259" key="7">
    <source>
        <dbReference type="PROSITE" id="PS50850"/>
    </source>
</evidence>
<dbReference type="InterPro" id="IPR011701">
    <property type="entry name" value="MFS"/>
</dbReference>
<dbReference type="InterPro" id="IPR036259">
    <property type="entry name" value="MFS_trans_sf"/>
</dbReference>
<keyword evidence="3 6" id="KW-0812">Transmembrane</keyword>
<dbReference type="Gene3D" id="1.20.1250.20">
    <property type="entry name" value="MFS general substrate transporter like domains"/>
    <property type="match status" value="1"/>
</dbReference>
<gene>
    <name evidence="8" type="ORF">V474_22865</name>
</gene>
<name>A0A0J7XNV0_9SPHN</name>
<accession>A0A0J7XNV0</accession>
<feature type="transmembrane region" description="Helical" evidence="6">
    <location>
        <begin position="317"/>
        <end position="336"/>
    </location>
</feature>
<reference evidence="8 9" key="1">
    <citation type="journal article" date="2015" name="G3 (Bethesda)">
        <title>Insights into Ongoing Evolution of the Hexachlorocyclohexane Catabolic Pathway from Comparative Genomics of Ten Sphingomonadaceae Strains.</title>
        <authorList>
            <person name="Pearce S.L."/>
            <person name="Oakeshott J.G."/>
            <person name="Pandey G."/>
        </authorList>
    </citation>
    <scope>NUCLEOTIDE SEQUENCE [LARGE SCALE GENOMIC DNA]</scope>
    <source>
        <strain evidence="8 9">LL02</strain>
    </source>
</reference>
<feature type="transmembrane region" description="Helical" evidence="6">
    <location>
        <begin position="342"/>
        <end position="363"/>
    </location>
</feature>
<dbReference type="PROSITE" id="PS50850">
    <property type="entry name" value="MFS"/>
    <property type="match status" value="1"/>
</dbReference>
<dbReference type="Pfam" id="PF07690">
    <property type="entry name" value="MFS_1"/>
    <property type="match status" value="1"/>
</dbReference>
<keyword evidence="9" id="KW-1185">Reference proteome</keyword>
<keyword evidence="5 6" id="KW-0472">Membrane</keyword>